<feature type="repeat" description="TPR" evidence="10">
    <location>
        <begin position="208"/>
        <end position="241"/>
    </location>
</feature>
<keyword evidence="6" id="KW-0677">Repeat</keyword>
<dbReference type="GO" id="GO:0003755">
    <property type="term" value="F:peptidyl-prolyl cis-trans isomerase activity"/>
    <property type="evidence" value="ECO:0007669"/>
    <property type="project" value="UniProtKB-KW"/>
</dbReference>
<dbReference type="InterPro" id="IPR019734">
    <property type="entry name" value="TPR_rpt"/>
</dbReference>
<sequence length="364" mass="40342">MGNPRVFFDVSIGGKPEGRIVFELFKDIVPKTAENFRALCTGEKGIGASGKPLSYKGSIFHRIIKNFMLQGGDFTAGNGTGGESIYGEKFEDENFVLKHEKPFLLSMANAGPGTNGSQFFITTVPTPHLDGKHVVFGKVLKGKAVCRTLEFLETNNDKPLKDAVITNCGELAEGEDDGIPVSDDGDDFEEFPDDYEGPKEPTDIVEIASKLKDIGNSYFKKGDYEKASRKYLKAIRYLNDKPAFDEEDPEELRVKFASVKIPCFLNRAMCGIKLGENSDCIKVTTMVLEYDAKYLKKADITKAYYRRGMAKVNSKDLEGAIEDFEKAHENDPEDAGIKKELASTKAKLAAKKQKQKEAYSKLFA</sequence>
<dbReference type="PROSITE" id="PS50005">
    <property type="entry name" value="TPR"/>
    <property type="match status" value="2"/>
</dbReference>
<evidence type="ECO:0000313" key="13">
    <source>
        <dbReference type="Proteomes" id="UP000603453"/>
    </source>
</evidence>
<organism evidence="12 13">
    <name type="scientific">Mucor saturninus</name>
    <dbReference type="NCBI Taxonomy" id="64648"/>
    <lineage>
        <taxon>Eukaryota</taxon>
        <taxon>Fungi</taxon>
        <taxon>Fungi incertae sedis</taxon>
        <taxon>Mucoromycota</taxon>
        <taxon>Mucoromycotina</taxon>
        <taxon>Mucoromycetes</taxon>
        <taxon>Mucorales</taxon>
        <taxon>Mucorineae</taxon>
        <taxon>Mucoraceae</taxon>
        <taxon>Mucor</taxon>
    </lineage>
</organism>
<dbReference type="GO" id="GO:0005737">
    <property type="term" value="C:cytoplasm"/>
    <property type="evidence" value="ECO:0007669"/>
    <property type="project" value="UniProtKB-SubCell"/>
</dbReference>
<evidence type="ECO:0000256" key="4">
    <source>
        <dbReference type="ARBA" id="ARBA00013194"/>
    </source>
</evidence>
<dbReference type="Gene3D" id="1.25.40.10">
    <property type="entry name" value="Tetratricopeptide repeat domain"/>
    <property type="match status" value="1"/>
</dbReference>
<dbReference type="InterPro" id="IPR029000">
    <property type="entry name" value="Cyclophilin-like_dom_sf"/>
</dbReference>
<dbReference type="PANTHER" id="PTHR11071">
    <property type="entry name" value="PEPTIDYL-PROLYL CIS-TRANS ISOMERASE"/>
    <property type="match status" value="1"/>
</dbReference>
<dbReference type="SUPFAM" id="SSF50891">
    <property type="entry name" value="Cyclophilin-like"/>
    <property type="match status" value="1"/>
</dbReference>
<dbReference type="InterPro" id="IPR002130">
    <property type="entry name" value="Cyclophilin-type_PPIase_dom"/>
</dbReference>
<proteinExistence type="inferred from homology"/>
<evidence type="ECO:0000313" key="12">
    <source>
        <dbReference type="EMBL" id="KAG2202994.1"/>
    </source>
</evidence>
<dbReference type="PANTHER" id="PTHR11071:SF561">
    <property type="entry name" value="PEPTIDYL-PROLYL CIS-TRANS ISOMERASE D-RELATED"/>
    <property type="match status" value="1"/>
</dbReference>
<feature type="domain" description="PPIase cyclophilin-type" evidence="11">
    <location>
        <begin position="7"/>
        <end position="170"/>
    </location>
</feature>
<keyword evidence="9" id="KW-0413">Isomerase</keyword>
<dbReference type="GO" id="GO:0042026">
    <property type="term" value="P:protein refolding"/>
    <property type="evidence" value="ECO:0007669"/>
    <property type="project" value="UniProtKB-ARBA"/>
</dbReference>
<keyword evidence="7 10" id="KW-0802">TPR repeat</keyword>
<dbReference type="PRINTS" id="PR00153">
    <property type="entry name" value="CSAPPISMRASE"/>
</dbReference>
<evidence type="ECO:0000256" key="3">
    <source>
        <dbReference type="ARBA" id="ARBA00010898"/>
    </source>
</evidence>
<dbReference type="AlphaFoldDB" id="A0A8H7R1W7"/>
<dbReference type="Gene3D" id="2.40.100.10">
    <property type="entry name" value="Cyclophilin-like"/>
    <property type="match status" value="1"/>
</dbReference>
<dbReference type="InterPro" id="IPR013105">
    <property type="entry name" value="TPR_2"/>
</dbReference>
<dbReference type="EC" id="5.2.1.8" evidence="4"/>
<dbReference type="GO" id="GO:0016018">
    <property type="term" value="F:cyclosporin A binding"/>
    <property type="evidence" value="ECO:0007669"/>
    <property type="project" value="TreeGrafter"/>
</dbReference>
<evidence type="ECO:0000256" key="8">
    <source>
        <dbReference type="ARBA" id="ARBA00023110"/>
    </source>
</evidence>
<evidence type="ECO:0000256" key="7">
    <source>
        <dbReference type="ARBA" id="ARBA00022803"/>
    </source>
</evidence>
<evidence type="ECO:0000256" key="9">
    <source>
        <dbReference type="ARBA" id="ARBA00023235"/>
    </source>
</evidence>
<dbReference type="PROSITE" id="PS00170">
    <property type="entry name" value="CSA_PPIASE_1"/>
    <property type="match status" value="1"/>
</dbReference>
<dbReference type="InterPro" id="IPR011990">
    <property type="entry name" value="TPR-like_helical_dom_sf"/>
</dbReference>
<comment type="caution">
    <text evidence="12">The sequence shown here is derived from an EMBL/GenBank/DDBJ whole genome shotgun (WGS) entry which is preliminary data.</text>
</comment>
<dbReference type="Pfam" id="PF07719">
    <property type="entry name" value="TPR_2"/>
    <property type="match status" value="1"/>
</dbReference>
<evidence type="ECO:0000256" key="2">
    <source>
        <dbReference type="ARBA" id="ARBA00004496"/>
    </source>
</evidence>
<dbReference type="PROSITE" id="PS50072">
    <property type="entry name" value="CSA_PPIASE_2"/>
    <property type="match status" value="1"/>
</dbReference>
<evidence type="ECO:0000259" key="11">
    <source>
        <dbReference type="PROSITE" id="PS50072"/>
    </source>
</evidence>
<dbReference type="SMART" id="SM00028">
    <property type="entry name" value="TPR"/>
    <property type="match status" value="3"/>
</dbReference>
<keyword evidence="13" id="KW-1185">Reference proteome</keyword>
<evidence type="ECO:0000256" key="5">
    <source>
        <dbReference type="ARBA" id="ARBA00022490"/>
    </source>
</evidence>
<evidence type="ECO:0000256" key="10">
    <source>
        <dbReference type="PROSITE-ProRule" id="PRU00339"/>
    </source>
</evidence>
<dbReference type="Proteomes" id="UP000603453">
    <property type="component" value="Unassembled WGS sequence"/>
</dbReference>
<dbReference type="OrthoDB" id="407558at2759"/>
<gene>
    <name evidence="12" type="ORF">INT47_013210</name>
</gene>
<dbReference type="SUPFAM" id="SSF48452">
    <property type="entry name" value="TPR-like"/>
    <property type="match status" value="1"/>
</dbReference>
<dbReference type="Pfam" id="PF00160">
    <property type="entry name" value="Pro_isomerase"/>
    <property type="match status" value="1"/>
</dbReference>
<dbReference type="FunFam" id="2.40.100.10:FF:000009">
    <property type="entry name" value="Peptidyl-prolyl cis-trans isomerase D"/>
    <property type="match status" value="1"/>
</dbReference>
<reference evidence="12" key="1">
    <citation type="submission" date="2020-12" db="EMBL/GenBank/DDBJ databases">
        <title>Metabolic potential, ecology and presence of endohyphal bacteria is reflected in genomic diversity of Mucoromycotina.</title>
        <authorList>
            <person name="Muszewska A."/>
            <person name="Okrasinska A."/>
            <person name="Steczkiewicz K."/>
            <person name="Drgas O."/>
            <person name="Orlowska M."/>
            <person name="Perlinska-Lenart U."/>
            <person name="Aleksandrzak-Piekarczyk T."/>
            <person name="Szatraj K."/>
            <person name="Zielenkiewicz U."/>
            <person name="Pilsyk S."/>
            <person name="Malc E."/>
            <person name="Mieczkowski P."/>
            <person name="Kruszewska J.S."/>
            <person name="Biernat P."/>
            <person name="Pawlowska J."/>
        </authorList>
    </citation>
    <scope>NUCLEOTIDE SEQUENCE</scope>
    <source>
        <strain evidence="12">WA0000017839</strain>
    </source>
</reference>
<dbReference type="EMBL" id="JAEPRD010000055">
    <property type="protein sequence ID" value="KAG2202994.1"/>
    <property type="molecule type" value="Genomic_DNA"/>
</dbReference>
<dbReference type="FunFam" id="1.25.40.10:FF:000029">
    <property type="entry name" value="peptidyl-prolyl cis-trans isomerase D"/>
    <property type="match status" value="1"/>
</dbReference>
<keyword evidence="5" id="KW-0963">Cytoplasm</keyword>
<protein>
    <recommendedName>
        <fullName evidence="4">peptidylprolyl isomerase</fullName>
        <ecNumber evidence="4">5.2.1.8</ecNumber>
    </recommendedName>
</protein>
<dbReference type="CDD" id="cd01926">
    <property type="entry name" value="cyclophilin_ABH_like"/>
    <property type="match status" value="1"/>
</dbReference>
<name>A0A8H7R1W7_9FUNG</name>
<dbReference type="InterPro" id="IPR020892">
    <property type="entry name" value="Cyclophilin-type_PPIase_CS"/>
</dbReference>
<feature type="repeat" description="TPR" evidence="10">
    <location>
        <begin position="301"/>
        <end position="334"/>
    </location>
</feature>
<accession>A0A8H7R1W7</accession>
<evidence type="ECO:0000256" key="6">
    <source>
        <dbReference type="ARBA" id="ARBA00022737"/>
    </source>
</evidence>
<comment type="catalytic activity">
    <reaction evidence="1">
        <text>[protein]-peptidylproline (omega=180) = [protein]-peptidylproline (omega=0)</text>
        <dbReference type="Rhea" id="RHEA:16237"/>
        <dbReference type="Rhea" id="RHEA-COMP:10747"/>
        <dbReference type="Rhea" id="RHEA-COMP:10748"/>
        <dbReference type="ChEBI" id="CHEBI:83833"/>
        <dbReference type="ChEBI" id="CHEBI:83834"/>
        <dbReference type="EC" id="5.2.1.8"/>
    </reaction>
</comment>
<comment type="subcellular location">
    <subcellularLocation>
        <location evidence="2">Cytoplasm</location>
    </subcellularLocation>
</comment>
<evidence type="ECO:0000256" key="1">
    <source>
        <dbReference type="ARBA" id="ARBA00000971"/>
    </source>
</evidence>
<comment type="similarity">
    <text evidence="3">Belongs to the cyclophilin-type PPIase family. PPIase D subfamily.</text>
</comment>
<keyword evidence="8" id="KW-0697">Rotamase</keyword>